<protein>
    <submittedName>
        <fullName evidence="1">rRNA methyltransferase</fullName>
    </submittedName>
</protein>
<keyword evidence="2" id="KW-1185">Reference proteome</keyword>
<evidence type="ECO:0000313" key="2">
    <source>
        <dbReference type="Proteomes" id="UP001595698"/>
    </source>
</evidence>
<dbReference type="RefSeq" id="WP_386194998.1">
    <property type="nucleotide sequence ID" value="NZ_JBHSBC010000039.1"/>
</dbReference>
<dbReference type="InterPro" id="IPR029063">
    <property type="entry name" value="SAM-dependent_MTases_sf"/>
</dbReference>
<dbReference type="GO" id="GO:0008168">
    <property type="term" value="F:methyltransferase activity"/>
    <property type="evidence" value="ECO:0007669"/>
    <property type="project" value="UniProtKB-KW"/>
</dbReference>
<dbReference type="InterPro" id="IPR024268">
    <property type="entry name" value="AviRa"/>
</dbReference>
<sequence length="246" mass="25860">MTGYRHVVAKDDYTDLASGTVLRSAPGFPAFPVRLVSEIFLRALELRGGDAPAVIWDPCCGSGYLLTVLGLLHRREVSSLVASDVAENALVLARENLALVDPEAMERRARVLEERAGRFGKPGYLDAAASARRLGGRLTRQGGALPTTVSRADVFRPAELAAVVSTAAPDIVITDVPYEEQTSWIGGTGVPEMLGSLASVLGGGSVIAVTAKGRRVPVGDVARPRVSFRVGNRSTVLLKAADLSAG</sequence>
<dbReference type="Gene3D" id="3.40.50.150">
    <property type="entry name" value="Vaccinia Virus protein VP39"/>
    <property type="match status" value="1"/>
</dbReference>
<dbReference type="Pfam" id="PF11599">
    <property type="entry name" value="AviRa"/>
    <property type="match status" value="1"/>
</dbReference>
<keyword evidence="1" id="KW-0489">Methyltransferase</keyword>
<comment type="caution">
    <text evidence="1">The sequence shown here is derived from an EMBL/GenBank/DDBJ whole genome shotgun (WGS) entry which is preliminary data.</text>
</comment>
<dbReference type="Gene3D" id="1.10.287.540">
    <property type="entry name" value="Helix hairpin bin"/>
    <property type="match status" value="1"/>
</dbReference>
<accession>A0ABV8FCD1</accession>
<evidence type="ECO:0000313" key="1">
    <source>
        <dbReference type="EMBL" id="MFC3984968.1"/>
    </source>
</evidence>
<dbReference type="EMBL" id="JBHSBC010000039">
    <property type="protein sequence ID" value="MFC3984968.1"/>
    <property type="molecule type" value="Genomic_DNA"/>
</dbReference>
<dbReference type="GO" id="GO:0032259">
    <property type="term" value="P:methylation"/>
    <property type="evidence" value="ECO:0007669"/>
    <property type="project" value="UniProtKB-KW"/>
</dbReference>
<reference evidence="2" key="1">
    <citation type="journal article" date="2019" name="Int. J. Syst. Evol. Microbiol.">
        <title>The Global Catalogue of Microorganisms (GCM) 10K type strain sequencing project: providing services to taxonomists for standard genome sequencing and annotation.</title>
        <authorList>
            <consortium name="The Broad Institute Genomics Platform"/>
            <consortium name="The Broad Institute Genome Sequencing Center for Infectious Disease"/>
            <person name="Wu L."/>
            <person name="Ma J."/>
        </authorList>
    </citation>
    <scope>NUCLEOTIDE SEQUENCE [LARGE SCALE GENOMIC DNA]</scope>
    <source>
        <strain evidence="2">TBRC 7912</strain>
    </source>
</reference>
<name>A0ABV8FCD1_9ACTN</name>
<proteinExistence type="predicted"/>
<keyword evidence="1" id="KW-0808">Transferase</keyword>
<gene>
    <name evidence="1" type="ORF">ACFOYY_32915</name>
</gene>
<organism evidence="1 2">
    <name type="scientific">Streptosporangium jomthongense</name>
    <dbReference type="NCBI Taxonomy" id="1193683"/>
    <lineage>
        <taxon>Bacteria</taxon>
        <taxon>Bacillati</taxon>
        <taxon>Actinomycetota</taxon>
        <taxon>Actinomycetes</taxon>
        <taxon>Streptosporangiales</taxon>
        <taxon>Streptosporangiaceae</taxon>
        <taxon>Streptosporangium</taxon>
    </lineage>
</organism>
<dbReference type="SUPFAM" id="SSF53335">
    <property type="entry name" value="S-adenosyl-L-methionine-dependent methyltransferases"/>
    <property type="match status" value="1"/>
</dbReference>
<dbReference type="Proteomes" id="UP001595698">
    <property type="component" value="Unassembled WGS sequence"/>
</dbReference>